<dbReference type="InterPro" id="IPR050680">
    <property type="entry name" value="YpeA/RimI_acetyltransf"/>
</dbReference>
<dbReference type="CDD" id="cd04301">
    <property type="entry name" value="NAT_SF"/>
    <property type="match status" value="1"/>
</dbReference>
<proteinExistence type="inferred from homology"/>
<evidence type="ECO:0000256" key="1">
    <source>
        <dbReference type="ARBA" id="ARBA00005395"/>
    </source>
</evidence>
<dbReference type="STRING" id="2741.SAMN04489866_11237"/>
<evidence type="ECO:0000256" key="5">
    <source>
        <dbReference type="RuleBase" id="RU363094"/>
    </source>
</evidence>
<dbReference type="InterPro" id="IPR006464">
    <property type="entry name" value="AcTrfase_RimI/Ard1"/>
</dbReference>
<keyword evidence="8" id="KW-1185">Reference proteome</keyword>
<feature type="domain" description="N-acetyltransferase" evidence="6">
    <location>
        <begin position="2"/>
        <end position="145"/>
    </location>
</feature>
<keyword evidence="2 5" id="KW-0963">Cytoplasm</keyword>
<evidence type="ECO:0000313" key="7">
    <source>
        <dbReference type="EMBL" id="SDD99269.1"/>
    </source>
</evidence>
<keyword evidence="4" id="KW-0012">Acyltransferase</keyword>
<dbReference type="NCBIfam" id="TIGR01575">
    <property type="entry name" value="rimI"/>
    <property type="match status" value="1"/>
</dbReference>
<gene>
    <name evidence="7" type="ORF">SAMN04489866_11237</name>
</gene>
<dbReference type="SUPFAM" id="SSF55729">
    <property type="entry name" value="Acyl-CoA N-acyltransferases (Nat)"/>
    <property type="match status" value="1"/>
</dbReference>
<dbReference type="PROSITE" id="PS51186">
    <property type="entry name" value="GNAT"/>
    <property type="match status" value="1"/>
</dbReference>
<evidence type="ECO:0000256" key="4">
    <source>
        <dbReference type="ARBA" id="ARBA00023315"/>
    </source>
</evidence>
<evidence type="ECO:0000259" key="6">
    <source>
        <dbReference type="PROSITE" id="PS51186"/>
    </source>
</evidence>
<comment type="catalytic activity">
    <reaction evidence="5">
        <text>N-terminal L-alanyl-[ribosomal protein bS18] + acetyl-CoA = N-terminal N(alpha)-acetyl-L-alanyl-[ribosomal protein bS18] + CoA + H(+)</text>
        <dbReference type="Rhea" id="RHEA:43756"/>
        <dbReference type="Rhea" id="RHEA-COMP:10676"/>
        <dbReference type="Rhea" id="RHEA-COMP:10677"/>
        <dbReference type="ChEBI" id="CHEBI:15378"/>
        <dbReference type="ChEBI" id="CHEBI:57287"/>
        <dbReference type="ChEBI" id="CHEBI:57288"/>
        <dbReference type="ChEBI" id="CHEBI:64718"/>
        <dbReference type="ChEBI" id="CHEBI:83683"/>
        <dbReference type="EC" id="2.3.1.266"/>
    </reaction>
</comment>
<dbReference type="EMBL" id="FNAF01000012">
    <property type="protein sequence ID" value="SDD99269.1"/>
    <property type="molecule type" value="Genomic_DNA"/>
</dbReference>
<dbReference type="Proteomes" id="UP000198995">
    <property type="component" value="Unassembled WGS sequence"/>
</dbReference>
<keyword evidence="7" id="KW-0687">Ribonucleoprotein</keyword>
<dbReference type="EC" id="2.3.1.266" evidence="5"/>
<dbReference type="PANTHER" id="PTHR43420:SF12">
    <property type="entry name" value="N-ACETYLTRANSFERASE DOMAIN-CONTAINING PROTEIN"/>
    <property type="match status" value="1"/>
</dbReference>
<dbReference type="OrthoDB" id="9794566at2"/>
<dbReference type="Pfam" id="PF00583">
    <property type="entry name" value="Acetyltransf_1"/>
    <property type="match status" value="1"/>
</dbReference>
<dbReference type="RefSeq" id="WP_091792238.1">
    <property type="nucleotide sequence ID" value="NZ_FNAF01000012.1"/>
</dbReference>
<evidence type="ECO:0000256" key="2">
    <source>
        <dbReference type="ARBA" id="ARBA00022490"/>
    </source>
</evidence>
<dbReference type="Gene3D" id="3.40.630.30">
    <property type="match status" value="1"/>
</dbReference>
<accession>A0A1G6Z9A5</accession>
<comment type="subcellular location">
    <subcellularLocation>
        <location evidence="5">Cytoplasm</location>
    </subcellularLocation>
</comment>
<evidence type="ECO:0000256" key="3">
    <source>
        <dbReference type="ARBA" id="ARBA00022679"/>
    </source>
</evidence>
<dbReference type="GO" id="GO:0005737">
    <property type="term" value="C:cytoplasm"/>
    <property type="evidence" value="ECO:0007669"/>
    <property type="project" value="UniProtKB-SubCell"/>
</dbReference>
<protein>
    <recommendedName>
        <fullName evidence="5">[Ribosomal protein bS18]-alanine N-acetyltransferase</fullName>
        <ecNumber evidence="5">2.3.1.266</ecNumber>
    </recommendedName>
</protein>
<reference evidence="7 8" key="1">
    <citation type="submission" date="2016-10" db="EMBL/GenBank/DDBJ databases">
        <authorList>
            <person name="de Groot N.N."/>
        </authorList>
    </citation>
    <scope>NUCLEOTIDE SEQUENCE [LARGE SCALE GENOMIC DNA]</scope>
    <source>
        <strain evidence="7 8">DSM 20475</strain>
    </source>
</reference>
<evidence type="ECO:0000313" key="8">
    <source>
        <dbReference type="Proteomes" id="UP000198995"/>
    </source>
</evidence>
<comment type="function">
    <text evidence="5">Acetylates the N-terminal alanine of ribosomal protein bS18.</text>
</comment>
<name>A0A1G6Z9A5_PEPNI</name>
<dbReference type="GO" id="GO:0005840">
    <property type="term" value="C:ribosome"/>
    <property type="evidence" value="ECO:0007669"/>
    <property type="project" value="UniProtKB-KW"/>
</dbReference>
<dbReference type="GO" id="GO:0008999">
    <property type="term" value="F:protein-N-terminal-alanine acetyltransferase activity"/>
    <property type="evidence" value="ECO:0007669"/>
    <property type="project" value="UniProtKB-EC"/>
</dbReference>
<keyword evidence="7" id="KW-0689">Ribosomal protein</keyword>
<organism evidence="7 8">
    <name type="scientific">Peptococcus niger</name>
    <dbReference type="NCBI Taxonomy" id="2741"/>
    <lineage>
        <taxon>Bacteria</taxon>
        <taxon>Bacillati</taxon>
        <taxon>Bacillota</taxon>
        <taxon>Clostridia</taxon>
        <taxon>Eubacteriales</taxon>
        <taxon>Peptococcaceae</taxon>
        <taxon>Peptococcus</taxon>
    </lineage>
</organism>
<dbReference type="InterPro" id="IPR016181">
    <property type="entry name" value="Acyl_CoA_acyltransferase"/>
</dbReference>
<sequence>MIDLRICTDQDGPVLAEIEAQTFVQPWGSASLGPALAAEDSHLALAAYDGDQPVGYVLFQYVLDEGELWRLAVLPDYRQNGYGEALLKAGMAQLYQQGVLKFFLEVAATNAAAVGLYEKNGFVRRSVRKKYYGDVDAYIYEREMQDEYDDISR</sequence>
<dbReference type="AlphaFoldDB" id="A0A1G6Z9A5"/>
<comment type="similarity">
    <text evidence="1 5">Belongs to the acetyltransferase family. RimI subfamily.</text>
</comment>
<dbReference type="InterPro" id="IPR000182">
    <property type="entry name" value="GNAT_dom"/>
</dbReference>
<keyword evidence="3 7" id="KW-0808">Transferase</keyword>
<dbReference type="PANTHER" id="PTHR43420">
    <property type="entry name" value="ACETYLTRANSFERASE"/>
    <property type="match status" value="1"/>
</dbReference>